<dbReference type="InterPro" id="IPR001977">
    <property type="entry name" value="Depp_CoAkinase"/>
</dbReference>
<comment type="similarity">
    <text evidence="1 8">Belongs to the CoaE family.</text>
</comment>
<dbReference type="AlphaFoldDB" id="A0A837RI58"/>
<keyword evidence="5 8" id="KW-0418">Kinase</keyword>
<evidence type="ECO:0000256" key="1">
    <source>
        <dbReference type="ARBA" id="ARBA00009018"/>
    </source>
</evidence>
<dbReference type="FunFam" id="3.40.50.300:FF:000991">
    <property type="entry name" value="Dephospho-CoA kinase"/>
    <property type="match status" value="1"/>
</dbReference>
<name>A0A837RI58_9LACO</name>
<evidence type="ECO:0000256" key="2">
    <source>
        <dbReference type="ARBA" id="ARBA00022490"/>
    </source>
</evidence>
<evidence type="ECO:0000256" key="3">
    <source>
        <dbReference type="ARBA" id="ARBA00022679"/>
    </source>
</evidence>
<feature type="binding site" evidence="8">
    <location>
        <begin position="17"/>
        <end position="22"/>
    </location>
    <ligand>
        <name>ATP</name>
        <dbReference type="ChEBI" id="CHEBI:30616"/>
    </ligand>
</feature>
<evidence type="ECO:0000256" key="8">
    <source>
        <dbReference type="HAMAP-Rule" id="MF_00376"/>
    </source>
</evidence>
<keyword evidence="3 8" id="KW-0808">Transferase</keyword>
<dbReference type="GO" id="GO:0005524">
    <property type="term" value="F:ATP binding"/>
    <property type="evidence" value="ECO:0007669"/>
    <property type="project" value="UniProtKB-UniRule"/>
</dbReference>
<keyword evidence="2 8" id="KW-0963">Cytoplasm</keyword>
<dbReference type="GO" id="GO:0015937">
    <property type="term" value="P:coenzyme A biosynthetic process"/>
    <property type="evidence" value="ECO:0007669"/>
    <property type="project" value="UniProtKB-UniRule"/>
</dbReference>
<dbReference type="Proteomes" id="UP000050964">
    <property type="component" value="Unassembled WGS sequence"/>
</dbReference>
<accession>A0A837RI58</accession>
<dbReference type="HAMAP" id="MF_00376">
    <property type="entry name" value="Dephospho_CoA_kinase"/>
    <property type="match status" value="1"/>
</dbReference>
<evidence type="ECO:0000256" key="6">
    <source>
        <dbReference type="ARBA" id="ARBA00022840"/>
    </source>
</evidence>
<comment type="caution">
    <text evidence="10">The sequence shown here is derived from an EMBL/GenBank/DDBJ whole genome shotgun (WGS) entry which is preliminary data.</text>
</comment>
<dbReference type="CDD" id="cd02022">
    <property type="entry name" value="DPCK"/>
    <property type="match status" value="1"/>
</dbReference>
<dbReference type="SUPFAM" id="SSF52540">
    <property type="entry name" value="P-loop containing nucleoside triphosphate hydrolases"/>
    <property type="match status" value="1"/>
</dbReference>
<proteinExistence type="inferred from homology"/>
<comment type="subcellular location">
    <subcellularLocation>
        <location evidence="8">Cytoplasm</location>
    </subcellularLocation>
</comment>
<evidence type="ECO:0000256" key="5">
    <source>
        <dbReference type="ARBA" id="ARBA00022777"/>
    </source>
</evidence>
<dbReference type="Gene3D" id="3.40.50.300">
    <property type="entry name" value="P-loop containing nucleotide triphosphate hydrolases"/>
    <property type="match status" value="1"/>
</dbReference>
<protein>
    <recommendedName>
        <fullName evidence="8 9">Dephospho-CoA kinase</fullName>
        <ecNumber evidence="8 9">2.7.1.24</ecNumber>
    </recommendedName>
    <alternativeName>
        <fullName evidence="8">Dephosphocoenzyme A kinase</fullName>
    </alternativeName>
</protein>
<dbReference type="NCBIfam" id="TIGR00152">
    <property type="entry name" value="dephospho-CoA kinase"/>
    <property type="match status" value="1"/>
</dbReference>
<dbReference type="EMBL" id="AZDB01000027">
    <property type="protein sequence ID" value="KRK41932.1"/>
    <property type="molecule type" value="Genomic_DNA"/>
</dbReference>
<dbReference type="PANTHER" id="PTHR10695">
    <property type="entry name" value="DEPHOSPHO-COA KINASE-RELATED"/>
    <property type="match status" value="1"/>
</dbReference>
<organism evidence="10 11">
    <name type="scientific">Companilactobacillus crustorum JCM 15951</name>
    <dbReference type="NCBI Taxonomy" id="1423737"/>
    <lineage>
        <taxon>Bacteria</taxon>
        <taxon>Bacillati</taxon>
        <taxon>Bacillota</taxon>
        <taxon>Bacilli</taxon>
        <taxon>Lactobacillales</taxon>
        <taxon>Lactobacillaceae</taxon>
        <taxon>Companilactobacillus</taxon>
    </lineage>
</organism>
<sequence>MSGYQMSKIYGLTGGIAAGKSTVLDFFKTAGCKVYDADQIARQVVEPGTVGLQKIAQQFGSEVILSDGTLDRARLGSLVFGNPLQLQALNKITRPLIKAKILKIIQETKASTSDTIAIFEIQLLFEGNYQQYFDGVIAIYVTPEVQLHRLMKRNNLTKKVAMDRINSQMSMDEKRSRADFVLDNSGDLTHLADEFDHLFMQL</sequence>
<keyword evidence="7 8" id="KW-0173">Coenzyme A biosynthesis</keyword>
<evidence type="ECO:0000256" key="4">
    <source>
        <dbReference type="ARBA" id="ARBA00022741"/>
    </source>
</evidence>
<dbReference type="InterPro" id="IPR027417">
    <property type="entry name" value="P-loop_NTPase"/>
</dbReference>
<comment type="pathway">
    <text evidence="8">Cofactor biosynthesis; coenzyme A biosynthesis; CoA from (R)-pantothenate: step 5/5.</text>
</comment>
<reference evidence="10 11" key="1">
    <citation type="journal article" date="2015" name="Genome Announc.">
        <title>Expanding the biotechnology potential of lactobacilli through comparative genomics of 213 strains and associated genera.</title>
        <authorList>
            <person name="Sun Z."/>
            <person name="Harris H.M."/>
            <person name="McCann A."/>
            <person name="Guo C."/>
            <person name="Argimon S."/>
            <person name="Zhang W."/>
            <person name="Yang X."/>
            <person name="Jeffery I.B."/>
            <person name="Cooney J.C."/>
            <person name="Kagawa T.F."/>
            <person name="Liu W."/>
            <person name="Song Y."/>
            <person name="Salvetti E."/>
            <person name="Wrobel A."/>
            <person name="Rasinkangas P."/>
            <person name="Parkhill J."/>
            <person name="Rea M.C."/>
            <person name="O'Sullivan O."/>
            <person name="Ritari J."/>
            <person name="Douillard F.P."/>
            <person name="Paul Ross R."/>
            <person name="Yang R."/>
            <person name="Briner A.E."/>
            <person name="Felis G.E."/>
            <person name="de Vos W.M."/>
            <person name="Barrangou R."/>
            <person name="Klaenhammer T.R."/>
            <person name="Caufield P.W."/>
            <person name="Cui Y."/>
            <person name="Zhang H."/>
            <person name="O'Toole P.W."/>
        </authorList>
    </citation>
    <scope>NUCLEOTIDE SEQUENCE [LARGE SCALE GENOMIC DNA]</scope>
    <source>
        <strain evidence="10 11">JCM 15951</strain>
    </source>
</reference>
<comment type="function">
    <text evidence="8">Catalyzes the phosphorylation of the 3'-hydroxyl group of dephosphocoenzyme A to form coenzyme A.</text>
</comment>
<keyword evidence="4 8" id="KW-0547">Nucleotide-binding</keyword>
<evidence type="ECO:0000256" key="9">
    <source>
        <dbReference type="NCBIfam" id="TIGR00152"/>
    </source>
</evidence>
<dbReference type="GO" id="GO:0004140">
    <property type="term" value="F:dephospho-CoA kinase activity"/>
    <property type="evidence" value="ECO:0007669"/>
    <property type="project" value="UniProtKB-UniRule"/>
</dbReference>
<evidence type="ECO:0000256" key="7">
    <source>
        <dbReference type="ARBA" id="ARBA00022993"/>
    </source>
</evidence>
<keyword evidence="6 8" id="KW-0067">ATP-binding</keyword>
<dbReference type="UniPathway" id="UPA00241">
    <property type="reaction ID" value="UER00356"/>
</dbReference>
<dbReference type="PROSITE" id="PS51219">
    <property type="entry name" value="DPCK"/>
    <property type="match status" value="1"/>
</dbReference>
<dbReference type="EC" id="2.7.1.24" evidence="8 9"/>
<dbReference type="Pfam" id="PF01121">
    <property type="entry name" value="CoaE"/>
    <property type="match status" value="1"/>
</dbReference>
<gene>
    <name evidence="8" type="primary">coaE</name>
    <name evidence="10" type="ORF">FD26_GL000955</name>
</gene>
<dbReference type="GO" id="GO:0005737">
    <property type="term" value="C:cytoplasm"/>
    <property type="evidence" value="ECO:0007669"/>
    <property type="project" value="UniProtKB-SubCell"/>
</dbReference>
<evidence type="ECO:0000313" key="11">
    <source>
        <dbReference type="Proteomes" id="UP000050964"/>
    </source>
</evidence>
<dbReference type="PANTHER" id="PTHR10695:SF46">
    <property type="entry name" value="BIFUNCTIONAL COENZYME A SYNTHASE-RELATED"/>
    <property type="match status" value="1"/>
</dbReference>
<evidence type="ECO:0000313" key="10">
    <source>
        <dbReference type="EMBL" id="KRK41932.1"/>
    </source>
</evidence>
<comment type="catalytic activity">
    <reaction evidence="8">
        <text>3'-dephospho-CoA + ATP = ADP + CoA + H(+)</text>
        <dbReference type="Rhea" id="RHEA:18245"/>
        <dbReference type="ChEBI" id="CHEBI:15378"/>
        <dbReference type="ChEBI" id="CHEBI:30616"/>
        <dbReference type="ChEBI" id="CHEBI:57287"/>
        <dbReference type="ChEBI" id="CHEBI:57328"/>
        <dbReference type="ChEBI" id="CHEBI:456216"/>
        <dbReference type="EC" id="2.7.1.24"/>
    </reaction>
</comment>